<dbReference type="Gene3D" id="3.10.450.50">
    <property type="match status" value="1"/>
</dbReference>
<feature type="domain" description="DUF4440" evidence="1">
    <location>
        <begin position="6"/>
        <end position="120"/>
    </location>
</feature>
<keyword evidence="3" id="KW-1185">Reference proteome</keyword>
<comment type="caution">
    <text evidence="2">The sequence shown here is derived from an EMBL/GenBank/DDBJ whole genome shotgun (WGS) entry which is preliminary data.</text>
</comment>
<name>A0ABT0L9E0_9GAMM</name>
<dbReference type="EMBL" id="JAKIKS010000020">
    <property type="protein sequence ID" value="MCL1124250.1"/>
    <property type="molecule type" value="Genomic_DNA"/>
</dbReference>
<dbReference type="Pfam" id="PF14534">
    <property type="entry name" value="DUF4440"/>
    <property type="match status" value="1"/>
</dbReference>
<protein>
    <submittedName>
        <fullName evidence="2">Nuclear transport factor 2 family protein</fullName>
    </submittedName>
</protein>
<dbReference type="SUPFAM" id="SSF54427">
    <property type="entry name" value="NTF2-like"/>
    <property type="match status" value="1"/>
</dbReference>
<dbReference type="Proteomes" id="UP001203423">
    <property type="component" value="Unassembled WGS sequence"/>
</dbReference>
<dbReference type="RefSeq" id="WP_248939531.1">
    <property type="nucleotide sequence ID" value="NZ_JAKIKS010000020.1"/>
</dbReference>
<organism evidence="2 3">
    <name type="scientific">Shewanella surugensis</name>
    <dbReference type="NCBI Taxonomy" id="212020"/>
    <lineage>
        <taxon>Bacteria</taxon>
        <taxon>Pseudomonadati</taxon>
        <taxon>Pseudomonadota</taxon>
        <taxon>Gammaproteobacteria</taxon>
        <taxon>Alteromonadales</taxon>
        <taxon>Shewanellaceae</taxon>
        <taxon>Shewanella</taxon>
    </lineage>
</organism>
<reference evidence="2 3" key="1">
    <citation type="submission" date="2022-01" db="EMBL/GenBank/DDBJ databases">
        <title>Whole genome-based taxonomy of the Shewanellaceae.</title>
        <authorList>
            <person name="Martin-Rodriguez A.J."/>
        </authorList>
    </citation>
    <scope>NUCLEOTIDE SEQUENCE [LARGE SCALE GENOMIC DNA]</scope>
    <source>
        <strain evidence="2 3">DSM 17177</strain>
    </source>
</reference>
<evidence type="ECO:0000313" key="2">
    <source>
        <dbReference type="EMBL" id="MCL1124250.1"/>
    </source>
</evidence>
<sequence>MLNHIYDHFNKAFATLDPQEMLFIYTQDASYISDNQSKEILLGRNDIIAQYRAFFKKINDKQANIEVDFRILQRHIEGSSATDIGYYLIRYYPHVDDGEPMSEFAGKFVGVSKKSPNGHWYLVVETNNKANTAFYYDAKPQPNLYYGRQFPPISSGLINTND</sequence>
<evidence type="ECO:0000313" key="3">
    <source>
        <dbReference type="Proteomes" id="UP001203423"/>
    </source>
</evidence>
<evidence type="ECO:0000259" key="1">
    <source>
        <dbReference type="Pfam" id="PF14534"/>
    </source>
</evidence>
<dbReference type="InterPro" id="IPR027843">
    <property type="entry name" value="DUF4440"/>
</dbReference>
<accession>A0ABT0L9E0</accession>
<proteinExistence type="predicted"/>
<dbReference type="InterPro" id="IPR032710">
    <property type="entry name" value="NTF2-like_dom_sf"/>
</dbReference>
<gene>
    <name evidence="2" type="ORF">L2764_07140</name>
</gene>